<evidence type="ECO:0000313" key="1">
    <source>
        <dbReference type="EMBL" id="RIY41974.1"/>
    </source>
</evidence>
<sequence length="79" mass="8815">MSMKLTDLYPTLDKEAREGLAKSAGIDPGYLWQIATRWRGKKPSIAVIKRLAEADSRLTIDGLVTEFTSKPELKEAEHA</sequence>
<protein>
    <recommendedName>
        <fullName evidence="3">Transcriptional regulator</fullName>
    </recommendedName>
</protein>
<gene>
    <name evidence="1" type="ORF">CJP73_00570</name>
</gene>
<dbReference type="AlphaFoldDB" id="A0A3A1YZQ8"/>
<dbReference type="RefSeq" id="WP_119515200.1">
    <property type="nucleotide sequence ID" value="NZ_NQYH01000001.1"/>
</dbReference>
<name>A0A3A1YZQ8_9BURK</name>
<evidence type="ECO:0008006" key="3">
    <source>
        <dbReference type="Google" id="ProtNLM"/>
    </source>
</evidence>
<dbReference type="Proteomes" id="UP000266206">
    <property type="component" value="Unassembled WGS sequence"/>
</dbReference>
<comment type="caution">
    <text evidence="1">The sequence shown here is derived from an EMBL/GenBank/DDBJ whole genome shotgun (WGS) entry which is preliminary data.</text>
</comment>
<evidence type="ECO:0000313" key="2">
    <source>
        <dbReference type="Proteomes" id="UP000266206"/>
    </source>
</evidence>
<reference evidence="1 2" key="1">
    <citation type="submission" date="2017-08" db="EMBL/GenBank/DDBJ databases">
        <title>Pusillimonas indicus sp. nov., a member of the family Alcaligenaceae isolated from surface seawater.</title>
        <authorList>
            <person name="Li J."/>
        </authorList>
    </citation>
    <scope>NUCLEOTIDE SEQUENCE [LARGE SCALE GENOMIC DNA]</scope>
    <source>
        <strain evidence="1 2">L52-1-41</strain>
    </source>
</reference>
<dbReference type="OrthoDB" id="6446140at2"/>
<accession>A0A3A1YZQ8</accession>
<organism evidence="1 2">
    <name type="scientific">Neopusillimonas maritima</name>
    <dbReference type="NCBI Taxonomy" id="2026239"/>
    <lineage>
        <taxon>Bacteria</taxon>
        <taxon>Pseudomonadati</taxon>
        <taxon>Pseudomonadota</taxon>
        <taxon>Betaproteobacteria</taxon>
        <taxon>Burkholderiales</taxon>
        <taxon>Alcaligenaceae</taxon>
        <taxon>Neopusillimonas</taxon>
    </lineage>
</organism>
<dbReference type="EMBL" id="NQYH01000001">
    <property type="protein sequence ID" value="RIY41974.1"/>
    <property type="molecule type" value="Genomic_DNA"/>
</dbReference>
<proteinExistence type="predicted"/>